<gene>
    <name evidence="1" type="ORF">NCTC7582_05278</name>
</gene>
<dbReference type="Proteomes" id="UP000251431">
    <property type="component" value="Unassembled WGS sequence"/>
</dbReference>
<dbReference type="EMBL" id="UAQE01000011">
    <property type="protein sequence ID" value="SPU40734.1"/>
    <property type="molecule type" value="Genomic_DNA"/>
</dbReference>
<evidence type="ECO:0000313" key="1">
    <source>
        <dbReference type="EMBL" id="SPU40734.1"/>
    </source>
</evidence>
<reference evidence="1 2" key="1">
    <citation type="submission" date="2018-06" db="EMBL/GenBank/DDBJ databases">
        <authorList>
            <consortium name="Pathogen Informatics"/>
            <person name="Doyle S."/>
        </authorList>
    </citation>
    <scope>NUCLEOTIDE SEQUENCE [LARGE SCALE GENOMIC DNA]</scope>
    <source>
        <strain evidence="1 2">NCTC7582</strain>
    </source>
</reference>
<proteinExistence type="predicted"/>
<organism evidence="1 2">
    <name type="scientific">Lysinibacillus capsici</name>
    <dbReference type="NCBI Taxonomy" id="2115968"/>
    <lineage>
        <taxon>Bacteria</taxon>
        <taxon>Bacillati</taxon>
        <taxon>Bacillota</taxon>
        <taxon>Bacilli</taxon>
        <taxon>Bacillales</taxon>
        <taxon>Bacillaceae</taxon>
        <taxon>Lysinibacillus</taxon>
    </lineage>
</organism>
<protein>
    <submittedName>
        <fullName evidence="1">Uncharacterized protein</fullName>
    </submittedName>
</protein>
<evidence type="ECO:0000313" key="2">
    <source>
        <dbReference type="Proteomes" id="UP000251431"/>
    </source>
</evidence>
<dbReference type="AlphaFoldDB" id="A0A2X1AQK7"/>
<dbReference type="RefSeq" id="WP_112118971.1">
    <property type="nucleotide sequence ID" value="NZ_UAQE01000011.1"/>
</dbReference>
<name>A0A2X1AQK7_9BACI</name>
<sequence>MKFGLLVHSKIYSEQFTFGEMITNGGINKHMQKKCKPLKALASESVKSLIELKYAVPSHTYVSAKSTDPQHAQVLQKLMFNKLHVGHALSQEYVRCVSESVAYESSRLTNELLFHFVAFTEKVITQNGLELENSKATCSIKADYEYDSKKKKGILGSKEACEVKISLNIPFGKDAISKSMNSRGILSFIQIALPFAFASDSGEVVAVTRTEGIWRLDFEFYLNINWIAYLLKKPEDLLTYCQDESVKITMMRWHRQIERLKNLGETSQRTEYKFVVNTGELIDADESVHTCDRLHFDAKKIGHW</sequence>
<accession>A0A2X1AQK7</accession>